<name>A0A6M1RRJ1_9BACT</name>
<dbReference type="RefSeq" id="WP_165108457.1">
    <property type="nucleotide sequence ID" value="NZ_JAAKYA010000081.1"/>
</dbReference>
<dbReference type="InterPro" id="IPR022385">
    <property type="entry name" value="Rhs_assc_core"/>
</dbReference>
<evidence type="ECO:0000313" key="1">
    <source>
        <dbReference type="EMBL" id="NGO40139.1"/>
    </source>
</evidence>
<feature type="non-terminal residue" evidence="1">
    <location>
        <position position="174"/>
    </location>
</feature>
<proteinExistence type="predicted"/>
<evidence type="ECO:0000313" key="2">
    <source>
        <dbReference type="Proteomes" id="UP000477311"/>
    </source>
</evidence>
<comment type="caution">
    <text evidence="1">The sequence shown here is derived from an EMBL/GenBank/DDBJ whole genome shotgun (WGS) entry which is preliminary data.</text>
</comment>
<reference evidence="1 2" key="1">
    <citation type="submission" date="2020-02" db="EMBL/GenBank/DDBJ databases">
        <title>Draft genome sequence of Limisphaera ngatamarikiensis NGM72.4T, a thermophilic Verrucomicrobia grouped in subdivision 3.</title>
        <authorList>
            <person name="Carere C.R."/>
            <person name="Steen J."/>
            <person name="Hugenholtz P."/>
            <person name="Stott M.B."/>
        </authorList>
    </citation>
    <scope>NUCLEOTIDE SEQUENCE [LARGE SCALE GENOMIC DNA]</scope>
    <source>
        <strain evidence="1 2">NGM72.4</strain>
    </source>
</reference>
<keyword evidence="2" id="KW-1185">Reference proteome</keyword>
<dbReference type="AlphaFoldDB" id="A0A6M1RRJ1"/>
<dbReference type="Gene3D" id="2.180.10.10">
    <property type="entry name" value="RHS repeat-associated core"/>
    <property type="match status" value="1"/>
</dbReference>
<protein>
    <submittedName>
        <fullName evidence="1">RHS repeat-associated core domain-containing protein</fullName>
    </submittedName>
</protein>
<gene>
    <name evidence="1" type="ORF">G4L39_12150</name>
</gene>
<dbReference type="Proteomes" id="UP000477311">
    <property type="component" value="Unassembled WGS sequence"/>
</dbReference>
<dbReference type="NCBIfam" id="TIGR03696">
    <property type="entry name" value="Rhs_assc_core"/>
    <property type="match status" value="1"/>
</dbReference>
<sequence>GTETARYEYGAFGEPLRLTGAAAGWNPFRFSTKRTEDGTGLVLYEYRAYSPALGRWLSRDPMGWESLQGPVVKLRRKARADLADYAFSRNNTVGAVDVLGLATVRLVLTTEILLPDPEPGMKTRHYVDLDDKCQIIYQLRIVGFTEWPIPLPGLGYPVAVPGGHPPVCTVTFRG</sequence>
<feature type="non-terminal residue" evidence="1">
    <location>
        <position position="1"/>
    </location>
</feature>
<accession>A0A6M1RRJ1</accession>
<dbReference type="EMBL" id="JAAKYA010000081">
    <property type="protein sequence ID" value="NGO40139.1"/>
    <property type="molecule type" value="Genomic_DNA"/>
</dbReference>
<organism evidence="1 2">
    <name type="scientific">Limisphaera ngatamarikiensis</name>
    <dbReference type="NCBI Taxonomy" id="1324935"/>
    <lineage>
        <taxon>Bacteria</taxon>
        <taxon>Pseudomonadati</taxon>
        <taxon>Verrucomicrobiota</taxon>
        <taxon>Verrucomicrobiia</taxon>
        <taxon>Limisphaerales</taxon>
        <taxon>Limisphaeraceae</taxon>
        <taxon>Limisphaera</taxon>
    </lineage>
</organism>